<keyword evidence="2 4" id="KW-0808">Transferase</keyword>
<dbReference type="Gene3D" id="3.90.1510.10">
    <property type="entry name" value="Glycerate kinase, domain 2"/>
    <property type="match status" value="2"/>
</dbReference>
<accession>A0ABU9CV25</accession>
<dbReference type="GO" id="GO:0008887">
    <property type="term" value="F:glycerate kinase activity"/>
    <property type="evidence" value="ECO:0007669"/>
    <property type="project" value="UniProtKB-EC"/>
</dbReference>
<protein>
    <submittedName>
        <fullName evidence="5">Glycerate kinase</fullName>
        <ecNumber evidence="5">2.7.1.31</ecNumber>
    </submittedName>
</protein>
<evidence type="ECO:0000313" key="6">
    <source>
        <dbReference type="Proteomes" id="UP001456513"/>
    </source>
</evidence>
<dbReference type="EC" id="2.7.1.31" evidence="5"/>
<evidence type="ECO:0000256" key="1">
    <source>
        <dbReference type="ARBA" id="ARBA00006284"/>
    </source>
</evidence>
<dbReference type="InterPro" id="IPR018197">
    <property type="entry name" value="Glycerate_kinase_RE-like"/>
</dbReference>
<dbReference type="InterPro" id="IPR004381">
    <property type="entry name" value="Glycerate_kinase"/>
</dbReference>
<proteinExistence type="inferred from homology"/>
<evidence type="ECO:0000256" key="2">
    <source>
        <dbReference type="ARBA" id="ARBA00022679"/>
    </source>
</evidence>
<dbReference type="InterPro" id="IPR018193">
    <property type="entry name" value="Glyc_kinase_flavodox-like_fold"/>
</dbReference>
<dbReference type="Proteomes" id="UP001456513">
    <property type="component" value="Unassembled WGS sequence"/>
</dbReference>
<dbReference type="PIRSF" id="PIRSF006078">
    <property type="entry name" value="GlxK"/>
    <property type="match status" value="1"/>
</dbReference>
<dbReference type="SUPFAM" id="SSF110738">
    <property type="entry name" value="Glycerate kinase I"/>
    <property type="match status" value="1"/>
</dbReference>
<evidence type="ECO:0000256" key="4">
    <source>
        <dbReference type="PIRNR" id="PIRNR006078"/>
    </source>
</evidence>
<dbReference type="InterPro" id="IPR036129">
    <property type="entry name" value="Glycerate_kinase_sf"/>
</dbReference>
<evidence type="ECO:0000313" key="5">
    <source>
        <dbReference type="EMBL" id="MEK8071225.1"/>
    </source>
</evidence>
<name>A0ABU9CV25_9NOCA</name>
<dbReference type="PANTHER" id="PTHR21599">
    <property type="entry name" value="GLYCERATE KINASE"/>
    <property type="match status" value="1"/>
</dbReference>
<reference evidence="5 6" key="1">
    <citation type="submission" date="2024-03" db="EMBL/GenBank/DDBJ databases">
        <title>Rhodococcus navarretei sp. nov. and Pseudarthrobacter quantumdoti sp. nov., two new species with the ability to biosynthesize Quantum Dots isolated from soil samples at Union Glacier, Antarctica.</title>
        <authorList>
            <person name="Vargas M."/>
        </authorList>
    </citation>
    <scope>NUCLEOTIDE SEQUENCE [LARGE SCALE GENOMIC DNA]</scope>
    <source>
        <strain evidence="5 6">EXRC-4A-4</strain>
    </source>
</reference>
<keyword evidence="6" id="KW-1185">Reference proteome</keyword>
<dbReference type="Gene3D" id="3.40.50.10350">
    <property type="entry name" value="Glycerate kinase, domain 1"/>
    <property type="match status" value="2"/>
</dbReference>
<evidence type="ECO:0000256" key="3">
    <source>
        <dbReference type="ARBA" id="ARBA00022777"/>
    </source>
</evidence>
<organism evidence="5 6">
    <name type="scientific">Rhodococcus navarretei</name>
    <dbReference type="NCBI Taxonomy" id="3128981"/>
    <lineage>
        <taxon>Bacteria</taxon>
        <taxon>Bacillati</taxon>
        <taxon>Actinomycetota</taxon>
        <taxon>Actinomycetes</taxon>
        <taxon>Mycobacteriales</taxon>
        <taxon>Nocardiaceae</taxon>
        <taxon>Rhodococcus</taxon>
    </lineage>
</organism>
<gene>
    <name evidence="5" type="ORF">AABD04_10290</name>
</gene>
<dbReference type="RefSeq" id="WP_341441111.1">
    <property type="nucleotide sequence ID" value="NZ_JBBPCN010000001.1"/>
</dbReference>
<comment type="caution">
    <text evidence="5">The sequence shown here is derived from an EMBL/GenBank/DDBJ whole genome shotgun (WGS) entry which is preliminary data.</text>
</comment>
<dbReference type="EMBL" id="JBBPCN010000001">
    <property type="protein sequence ID" value="MEK8071225.1"/>
    <property type="molecule type" value="Genomic_DNA"/>
</dbReference>
<dbReference type="PANTHER" id="PTHR21599:SF0">
    <property type="entry name" value="GLYCERATE KINASE"/>
    <property type="match status" value="1"/>
</dbReference>
<sequence>MRVMIAPDSFGDTLTAAAAADAIAKGWASVRETDELELAPQSDGGPGFVEVLASRIGTVQFADVDGPLGNPVRACWLLDGTAAYIESAQACGLHLLDGPPTALSALKASSYGVGQLLDAALDAGARTVFVGLGGSSCTDGGRAMIRALGGLGSAVARLSDIDLVAASDVENPLLGDAGAARVFGPQKGADADTVARLEELNTDWAAVLAAAGHEVAGLSGAGAAGGLGAALFALGGRQLPGAVVVAERTGQQELLNSVDLVLTGEGKFDSQSLRGKLVTRIAAAGGVTGIETIVLAGQVTLSADELDSAGISAAHSVTEFAGSVELAMSDAANQLEQLAARVAADVAETAVDRGGEREE</sequence>
<dbReference type="Pfam" id="PF02595">
    <property type="entry name" value="Gly_kinase"/>
    <property type="match status" value="2"/>
</dbReference>
<comment type="similarity">
    <text evidence="1 4">Belongs to the glycerate kinase type-1 family.</text>
</comment>
<keyword evidence="3 4" id="KW-0418">Kinase</keyword>